<protein>
    <submittedName>
        <fullName evidence="9">THAP domain-containing protein 4-like</fullName>
    </submittedName>
</protein>
<feature type="domain" description="THAP-type" evidence="7">
    <location>
        <begin position="1"/>
        <end position="92"/>
    </location>
</feature>
<evidence type="ECO:0000313" key="8">
    <source>
        <dbReference type="Proteomes" id="UP000515158"/>
    </source>
</evidence>
<dbReference type="PROSITE" id="PS50950">
    <property type="entry name" value="ZF_THAP"/>
    <property type="match status" value="1"/>
</dbReference>
<dbReference type="GO" id="GO:0008270">
    <property type="term" value="F:zinc ion binding"/>
    <property type="evidence" value="ECO:0007669"/>
    <property type="project" value="UniProtKB-KW"/>
</dbReference>
<accession>A0A6P8ZPS3</accession>
<dbReference type="OrthoDB" id="7683421at2759"/>
<evidence type="ECO:0000256" key="2">
    <source>
        <dbReference type="ARBA" id="ARBA00022771"/>
    </source>
</evidence>
<evidence type="ECO:0000256" key="6">
    <source>
        <dbReference type="SAM" id="MobiDB-lite"/>
    </source>
</evidence>
<dbReference type="Proteomes" id="UP000515158">
    <property type="component" value="Unplaced"/>
</dbReference>
<evidence type="ECO:0000256" key="3">
    <source>
        <dbReference type="ARBA" id="ARBA00022833"/>
    </source>
</evidence>
<name>A0A6P8ZPS3_THRPL</name>
<dbReference type="InterPro" id="IPR052224">
    <property type="entry name" value="THAP_domain_protein"/>
</dbReference>
<gene>
    <name evidence="9" type="primary">LOC117647144</name>
</gene>
<evidence type="ECO:0000259" key="7">
    <source>
        <dbReference type="PROSITE" id="PS50950"/>
    </source>
</evidence>
<evidence type="ECO:0000256" key="4">
    <source>
        <dbReference type="ARBA" id="ARBA00023125"/>
    </source>
</evidence>
<keyword evidence="3" id="KW-0862">Zinc</keyword>
<dbReference type="GeneID" id="117647144"/>
<dbReference type="AlphaFoldDB" id="A0A6P8ZPS3"/>
<dbReference type="PANTHER" id="PTHR46927">
    <property type="entry name" value="AGAP005574-PA"/>
    <property type="match status" value="1"/>
</dbReference>
<organism evidence="9">
    <name type="scientific">Thrips palmi</name>
    <name type="common">Melon thrips</name>
    <dbReference type="NCBI Taxonomy" id="161013"/>
    <lineage>
        <taxon>Eukaryota</taxon>
        <taxon>Metazoa</taxon>
        <taxon>Ecdysozoa</taxon>
        <taxon>Arthropoda</taxon>
        <taxon>Hexapoda</taxon>
        <taxon>Insecta</taxon>
        <taxon>Pterygota</taxon>
        <taxon>Neoptera</taxon>
        <taxon>Paraneoptera</taxon>
        <taxon>Thysanoptera</taxon>
        <taxon>Terebrantia</taxon>
        <taxon>Thripoidea</taxon>
        <taxon>Thripidae</taxon>
        <taxon>Thrips</taxon>
    </lineage>
</organism>
<dbReference type="SUPFAM" id="SSF57716">
    <property type="entry name" value="Glucocorticoid receptor-like (DNA-binding domain)"/>
    <property type="match status" value="1"/>
</dbReference>
<keyword evidence="8" id="KW-1185">Reference proteome</keyword>
<dbReference type="KEGG" id="tpal:117647144"/>
<dbReference type="InParanoid" id="A0A6P8ZPS3"/>
<dbReference type="SMART" id="SM00692">
    <property type="entry name" value="DM3"/>
    <property type="match status" value="1"/>
</dbReference>
<evidence type="ECO:0000256" key="5">
    <source>
        <dbReference type="PROSITE-ProRule" id="PRU00309"/>
    </source>
</evidence>
<dbReference type="InterPro" id="IPR038441">
    <property type="entry name" value="THAP_Znf_sf"/>
</dbReference>
<dbReference type="PANTHER" id="PTHR46927:SF3">
    <property type="entry name" value="THAP-TYPE DOMAIN-CONTAINING PROTEIN"/>
    <property type="match status" value="1"/>
</dbReference>
<keyword evidence="4 5" id="KW-0238">DNA-binding</keyword>
<dbReference type="Gene3D" id="6.20.210.20">
    <property type="entry name" value="THAP domain"/>
    <property type="match status" value="1"/>
</dbReference>
<sequence length="279" mass="30588">MPKNLSFRCWVPHCINSRKRTRKPNSHFHAFPVKNPERCRRWLQAVGYEDLVYLPLHSLRIRYVCSEHFTDEDYGKRSANANLFCTAIPSKFPSGTTPLSDEILAEWPPKLASDRKNSPEIAVKTEEISPASPTSSSSSDKLLASVVSAGILESKMDSTVHSPSIVISNTPTAIQEPVKSIEVTMHMESGGASLGMPVQTNPSEERLLPLPQELLMSYIKDSSGKGLHDGDVLLGFVVQRGTTLDIVPVGPNHSMVVSSNHEEATKCPVSSSNGVENVR</sequence>
<dbReference type="InterPro" id="IPR006612">
    <property type="entry name" value="THAP_Znf"/>
</dbReference>
<dbReference type="GO" id="GO:0003677">
    <property type="term" value="F:DNA binding"/>
    <property type="evidence" value="ECO:0007669"/>
    <property type="project" value="UniProtKB-UniRule"/>
</dbReference>
<evidence type="ECO:0000313" key="9">
    <source>
        <dbReference type="RefSeq" id="XP_034244604.1"/>
    </source>
</evidence>
<proteinExistence type="predicted"/>
<dbReference type="SMART" id="SM00980">
    <property type="entry name" value="THAP"/>
    <property type="match status" value="1"/>
</dbReference>
<keyword evidence="2 5" id="KW-0863">Zinc-finger</keyword>
<dbReference type="RefSeq" id="XP_034244604.1">
    <property type="nucleotide sequence ID" value="XM_034388713.1"/>
</dbReference>
<dbReference type="Pfam" id="PF05485">
    <property type="entry name" value="THAP"/>
    <property type="match status" value="1"/>
</dbReference>
<feature type="compositionally biased region" description="Polar residues" evidence="6">
    <location>
        <begin position="268"/>
        <end position="279"/>
    </location>
</feature>
<feature type="region of interest" description="Disordered" evidence="6">
    <location>
        <begin position="259"/>
        <end position="279"/>
    </location>
</feature>
<reference evidence="9" key="1">
    <citation type="submission" date="2025-08" db="UniProtKB">
        <authorList>
            <consortium name="RefSeq"/>
        </authorList>
    </citation>
    <scope>IDENTIFICATION</scope>
    <source>
        <tissue evidence="9">Total insect</tissue>
    </source>
</reference>
<keyword evidence="1" id="KW-0479">Metal-binding</keyword>
<evidence type="ECO:0000256" key="1">
    <source>
        <dbReference type="ARBA" id="ARBA00022723"/>
    </source>
</evidence>